<keyword evidence="1" id="KW-0732">Signal</keyword>
<dbReference type="RefSeq" id="WP_052575237.1">
    <property type="nucleotide sequence ID" value="NZ_AVCK01000017.1"/>
</dbReference>
<dbReference type="InterPro" id="IPR036278">
    <property type="entry name" value="Sialidase_sf"/>
</dbReference>
<accession>A0A091B171</accession>
<organism evidence="2 3">
    <name type="scientific">Arenimonas metalli CF5-1</name>
    <dbReference type="NCBI Taxonomy" id="1384056"/>
    <lineage>
        <taxon>Bacteria</taxon>
        <taxon>Pseudomonadati</taxon>
        <taxon>Pseudomonadota</taxon>
        <taxon>Gammaproteobacteria</taxon>
        <taxon>Lysobacterales</taxon>
        <taxon>Lysobacteraceae</taxon>
        <taxon>Arenimonas</taxon>
    </lineage>
</organism>
<proteinExistence type="predicted"/>
<dbReference type="Gene3D" id="2.120.10.10">
    <property type="match status" value="2"/>
</dbReference>
<dbReference type="SUPFAM" id="SSF50939">
    <property type="entry name" value="Sialidases"/>
    <property type="match status" value="1"/>
</dbReference>
<evidence type="ECO:0000313" key="2">
    <source>
        <dbReference type="EMBL" id="KFN46343.1"/>
    </source>
</evidence>
<dbReference type="CDD" id="cd15482">
    <property type="entry name" value="Sialidase_non-viral"/>
    <property type="match status" value="1"/>
</dbReference>
<dbReference type="Proteomes" id="UP000029393">
    <property type="component" value="Unassembled WGS sequence"/>
</dbReference>
<evidence type="ECO:0000256" key="1">
    <source>
        <dbReference type="SAM" id="SignalP"/>
    </source>
</evidence>
<dbReference type="PATRIC" id="fig|1384056.3.peg.1379"/>
<gene>
    <name evidence="2" type="ORF">N787_10795</name>
</gene>
<feature type="chain" id="PRO_5001869119" description="Sialidase domain-containing protein" evidence="1">
    <location>
        <begin position="17"/>
        <end position="400"/>
    </location>
</feature>
<keyword evidence="3" id="KW-1185">Reference proteome</keyword>
<dbReference type="STRING" id="1384056.N787_10795"/>
<name>A0A091B171_9GAMM</name>
<dbReference type="OrthoDB" id="9764969at2"/>
<feature type="signal peptide" evidence="1">
    <location>
        <begin position="1"/>
        <end position="16"/>
    </location>
</feature>
<evidence type="ECO:0000313" key="3">
    <source>
        <dbReference type="Proteomes" id="UP000029393"/>
    </source>
</evidence>
<sequence>MKILLTLLLAPGLAAAASVSPWSLPAPAGASQPNLSVAPGGDLLLSWIERRSEGGHRLRFARSTGATAWSPARTIAEGDDWFVNWADFPALQALPDGSLWSHTLVKNGDATYAYDVRLQVSRDGGGTWRILGAVHDDGTPTEHGFATLWPQSKDEVGVAWLDGRNSAGGHGGGHDGHGGAMTLRSARYGADGGKRGEAEVDAMTCDCCQTDSAIGARGVLLAYRDRAEGEIRDIRVTRFDGKAWTAPARVHADQWFMPACPVNGPAIAARGNAAWVAWYTGAGAAPSVRVARSTDGGDTFGGMREVAVGEAQQGRVDLAADAGGVWMSWVQETGGRQSLWLARFSPALDAEQFRVKVADIAGRGRGTGFPRMQLRDGQAWLAWTEVVDGQPRLRGARVQP</sequence>
<comment type="caution">
    <text evidence="2">The sequence shown here is derived from an EMBL/GenBank/DDBJ whole genome shotgun (WGS) entry which is preliminary data.</text>
</comment>
<protein>
    <recommendedName>
        <fullName evidence="4">Sialidase domain-containing protein</fullName>
    </recommendedName>
</protein>
<evidence type="ECO:0008006" key="4">
    <source>
        <dbReference type="Google" id="ProtNLM"/>
    </source>
</evidence>
<dbReference type="EMBL" id="AVCK01000017">
    <property type="protein sequence ID" value="KFN46343.1"/>
    <property type="molecule type" value="Genomic_DNA"/>
</dbReference>
<dbReference type="AlphaFoldDB" id="A0A091B171"/>
<dbReference type="eggNOG" id="COG4409">
    <property type="taxonomic scope" value="Bacteria"/>
</dbReference>
<reference evidence="2 3" key="1">
    <citation type="submission" date="2013-09" db="EMBL/GenBank/DDBJ databases">
        <title>Genome sequencing of Arenimonas metalli.</title>
        <authorList>
            <person name="Chen F."/>
            <person name="Wang G."/>
        </authorList>
    </citation>
    <scope>NUCLEOTIDE SEQUENCE [LARGE SCALE GENOMIC DNA]</scope>
    <source>
        <strain evidence="2 3">CF5-1</strain>
    </source>
</reference>